<accession>F4PVW2</accession>
<reference evidence="19" key="1">
    <citation type="journal article" date="2011" name="Genome Res.">
        <title>Phylogeny-wide analysis of social amoeba genomes highlights ancient origins for complex intercellular communication.</title>
        <authorList>
            <person name="Heidel A.J."/>
            <person name="Lawal H.M."/>
            <person name="Felder M."/>
            <person name="Schilde C."/>
            <person name="Helps N.R."/>
            <person name="Tunggal B."/>
            <person name="Rivero F."/>
            <person name="John U."/>
            <person name="Schleicher M."/>
            <person name="Eichinger L."/>
            <person name="Platzer M."/>
            <person name="Noegel A.A."/>
            <person name="Schaap P."/>
            <person name="Gloeckner G."/>
        </authorList>
    </citation>
    <scope>NUCLEOTIDE SEQUENCE [LARGE SCALE GENOMIC DNA]</scope>
    <source>
        <strain evidence="19">SH3</strain>
    </source>
</reference>
<dbReference type="InterPro" id="IPR012340">
    <property type="entry name" value="NA-bd_OB-fold"/>
</dbReference>
<evidence type="ECO:0000256" key="7">
    <source>
        <dbReference type="ARBA" id="ARBA00022763"/>
    </source>
</evidence>
<feature type="compositionally biased region" description="Polar residues" evidence="16">
    <location>
        <begin position="143"/>
        <end position="161"/>
    </location>
</feature>
<evidence type="ECO:0000256" key="5">
    <source>
        <dbReference type="ARBA" id="ARBA00022705"/>
    </source>
</evidence>
<gene>
    <name evidence="18" type="primary">lig1</name>
    <name evidence="18" type="ORF">DFA_07246</name>
</gene>
<evidence type="ECO:0000256" key="3">
    <source>
        <dbReference type="ARBA" id="ARBA00022598"/>
    </source>
</evidence>
<dbReference type="PROSITE" id="PS00333">
    <property type="entry name" value="DNA_LIGASE_A2"/>
    <property type="match status" value="1"/>
</dbReference>
<organism evidence="18 19">
    <name type="scientific">Cavenderia fasciculata</name>
    <name type="common">Slime mold</name>
    <name type="synonym">Dictyostelium fasciculatum</name>
    <dbReference type="NCBI Taxonomy" id="261658"/>
    <lineage>
        <taxon>Eukaryota</taxon>
        <taxon>Amoebozoa</taxon>
        <taxon>Evosea</taxon>
        <taxon>Eumycetozoa</taxon>
        <taxon>Dictyostelia</taxon>
        <taxon>Acytosteliales</taxon>
        <taxon>Cavenderiaceae</taxon>
        <taxon>Cavenderia</taxon>
    </lineage>
</organism>
<dbReference type="SUPFAM" id="SSF50249">
    <property type="entry name" value="Nucleic acid-binding proteins"/>
    <property type="match status" value="1"/>
</dbReference>
<evidence type="ECO:0000259" key="17">
    <source>
        <dbReference type="PROSITE" id="PS50160"/>
    </source>
</evidence>
<dbReference type="KEGG" id="dfa:DFA_07246"/>
<keyword evidence="10 14" id="KW-0234">DNA repair</keyword>
<dbReference type="GO" id="GO:0005739">
    <property type="term" value="C:mitochondrion"/>
    <property type="evidence" value="ECO:0007669"/>
    <property type="project" value="TreeGrafter"/>
</dbReference>
<dbReference type="GO" id="GO:0005634">
    <property type="term" value="C:nucleus"/>
    <property type="evidence" value="ECO:0007669"/>
    <property type="project" value="UniProtKB-SubCell"/>
</dbReference>
<keyword evidence="3 14" id="KW-0436">Ligase</keyword>
<keyword evidence="4" id="KW-0132">Cell division</keyword>
<dbReference type="InterPro" id="IPR012308">
    <property type="entry name" value="DNA_ligase_ATP-dep_N"/>
</dbReference>
<feature type="compositionally biased region" description="Low complexity" evidence="16">
    <location>
        <begin position="86"/>
        <end position="95"/>
    </location>
</feature>
<evidence type="ECO:0000256" key="12">
    <source>
        <dbReference type="ARBA" id="ARBA00023306"/>
    </source>
</evidence>
<dbReference type="CDD" id="cd07969">
    <property type="entry name" value="OBF_DNA_ligase_I"/>
    <property type="match status" value="1"/>
</dbReference>
<dbReference type="PANTHER" id="PTHR45674">
    <property type="entry name" value="DNA LIGASE 1/3 FAMILY MEMBER"/>
    <property type="match status" value="1"/>
</dbReference>
<dbReference type="GO" id="GO:0006310">
    <property type="term" value="P:DNA recombination"/>
    <property type="evidence" value="ECO:0007669"/>
    <property type="project" value="UniProtKB-KW"/>
</dbReference>
<feature type="compositionally biased region" description="Low complexity" evidence="16">
    <location>
        <begin position="202"/>
        <end position="215"/>
    </location>
</feature>
<evidence type="ECO:0000256" key="14">
    <source>
        <dbReference type="RuleBase" id="RU000617"/>
    </source>
</evidence>
<dbReference type="InterPro" id="IPR012310">
    <property type="entry name" value="DNA_ligase_ATP-dep_cent"/>
</dbReference>
<sequence length="929" mass="103732">MQSSMLSFLTKKTDSTSASQTSPKKQQQTSTTSKDDDKKKSSTTNNNNDKSSKLKRKNRDDEQVEEEEEEDNDIFDLSDDDHKVASQVSSSSSSNFEEKSISPPTPTPTKPKKAAPKKPAKSTTKKTKKMEEDPKKNNNNNNSTIPAVGTNNNNTMSDSQESSASSTPIKSTSPIKQTTSPTKKDNLIPTVTVLPTKKNLETTTSTTSTTSTTTTKSNDENEILEEEEELEEEEDEEEVIEEEFEEEEENEKGETVVLKKKIFVKKPVKQKSTAKQLEQELTNLSKYHPITDAQWKKGLPVPYMALAKTFELIEGTSRRLLIIEHLTNLFRSIMALTPGDLINTIYMSINKIGPSYGGKELGIGESILMKAVAESTGRTMEFIKQELKTVGDLGIIAQSSRMTQTMMFAPPPLTIQGVFKIFSQIADMTGNSSQNKKKDLITKLLVSCKESEALYIIRSLQGKLRIGLAERSVLIALTRAMVISPPALIASEPNGKLDTRKGKTTEEFASVIDAAVAKVTRAYSQLPNYDLLVPRLIVADGVDTILETCRLMAGIPVKPMLAQPTTGITQVLDRFQEMEFTCEFKYDGERAQIHLTEDGKISIYTRNLEDYTGKYPDIIANVKRFIGEGVTSFILDCEAVAYDPTNNKILSFQILSSRPRKGVSLDQIKIPVCVFAFDLLYLNGKSLIDEPFYKRREVLYANFKETPGALTYAKHANISDVNDIQLYLQEAIDGNCEGLMVKTLKEQSIYEPSKRSYNWLKIKKDYMAGMTDSVDVVPIGAWYGKGKRTGVYGAYLLACYDDDNEDFQTLCKIGTGFSDEQLKEFTEILAPQVTNSCKNTYIVSDNLKPDVWFNPSQVWEVLAADLSISPIHTAAVGVLDPNKGIALRFPRFIQIRKDKNPEDATTASQIVDMYKNQKINSFKMVDEDY</sequence>
<evidence type="ECO:0000256" key="4">
    <source>
        <dbReference type="ARBA" id="ARBA00022618"/>
    </source>
</evidence>
<dbReference type="OMA" id="WIKYKRD"/>
<dbReference type="NCBIfam" id="TIGR00574">
    <property type="entry name" value="dnl1"/>
    <property type="match status" value="1"/>
</dbReference>
<dbReference type="EMBL" id="GL883013">
    <property type="protein sequence ID" value="EGG20126.1"/>
    <property type="molecule type" value="Genomic_DNA"/>
</dbReference>
<keyword evidence="7 14" id="KW-0227">DNA damage</keyword>
<dbReference type="InterPro" id="IPR000977">
    <property type="entry name" value="DNA_ligase_ATP-dep"/>
</dbReference>
<evidence type="ECO:0000256" key="9">
    <source>
        <dbReference type="ARBA" id="ARBA00023172"/>
    </source>
</evidence>
<dbReference type="GO" id="GO:0005524">
    <property type="term" value="F:ATP binding"/>
    <property type="evidence" value="ECO:0007669"/>
    <property type="project" value="UniProtKB-KW"/>
</dbReference>
<keyword evidence="11" id="KW-0539">Nucleus</keyword>
<dbReference type="Gene3D" id="1.10.3260.10">
    <property type="entry name" value="DNA ligase, ATP-dependent, N-terminal domain"/>
    <property type="match status" value="1"/>
</dbReference>
<dbReference type="FunFam" id="3.30.470.30:FF:000016">
    <property type="entry name" value="DNA ligase"/>
    <property type="match status" value="1"/>
</dbReference>
<dbReference type="Pfam" id="PF04675">
    <property type="entry name" value="DNA_ligase_A_N"/>
    <property type="match status" value="1"/>
</dbReference>
<dbReference type="Pfam" id="PF01068">
    <property type="entry name" value="DNA_ligase_A_M"/>
    <property type="match status" value="1"/>
</dbReference>
<dbReference type="InterPro" id="IPR050191">
    <property type="entry name" value="ATP-dep_DNA_ligase"/>
</dbReference>
<evidence type="ECO:0000256" key="1">
    <source>
        <dbReference type="ARBA" id="ARBA00004123"/>
    </source>
</evidence>
<comment type="subcellular location">
    <subcellularLocation>
        <location evidence="1">Nucleus</location>
    </subcellularLocation>
</comment>
<dbReference type="GO" id="GO:1903461">
    <property type="term" value="P:Okazaki fragment processing involved in mitotic DNA replication"/>
    <property type="evidence" value="ECO:0007669"/>
    <property type="project" value="TreeGrafter"/>
</dbReference>
<dbReference type="PANTHER" id="PTHR45674:SF4">
    <property type="entry name" value="DNA LIGASE 1"/>
    <property type="match status" value="1"/>
</dbReference>
<dbReference type="AlphaFoldDB" id="F4PVW2"/>
<keyword evidence="19" id="KW-1185">Reference proteome</keyword>
<keyword evidence="5" id="KW-0235">DNA replication</keyword>
<feature type="compositionally biased region" description="Acidic residues" evidence="16">
    <location>
        <begin position="220"/>
        <end position="251"/>
    </location>
</feature>
<protein>
    <recommendedName>
        <fullName evidence="14">DNA ligase</fullName>
        <ecNumber evidence="14">6.5.1.1</ecNumber>
    </recommendedName>
</protein>
<evidence type="ECO:0000256" key="13">
    <source>
        <dbReference type="ARBA" id="ARBA00034003"/>
    </source>
</evidence>
<feature type="compositionally biased region" description="Acidic residues" evidence="16">
    <location>
        <begin position="62"/>
        <end position="79"/>
    </location>
</feature>
<dbReference type="Gene3D" id="2.40.50.140">
    <property type="entry name" value="Nucleic acid-binding proteins"/>
    <property type="match status" value="1"/>
</dbReference>
<evidence type="ECO:0000256" key="11">
    <source>
        <dbReference type="ARBA" id="ARBA00023242"/>
    </source>
</evidence>
<dbReference type="STRING" id="1054147.F4PVW2"/>
<dbReference type="GO" id="GO:0051301">
    <property type="term" value="P:cell division"/>
    <property type="evidence" value="ECO:0007669"/>
    <property type="project" value="UniProtKB-KW"/>
</dbReference>
<dbReference type="Gene3D" id="3.30.1490.70">
    <property type="match status" value="1"/>
</dbReference>
<evidence type="ECO:0000256" key="6">
    <source>
        <dbReference type="ARBA" id="ARBA00022741"/>
    </source>
</evidence>
<dbReference type="GO" id="GO:0003910">
    <property type="term" value="F:DNA ligase (ATP) activity"/>
    <property type="evidence" value="ECO:0007669"/>
    <property type="project" value="UniProtKB-EC"/>
</dbReference>
<evidence type="ECO:0000256" key="15">
    <source>
        <dbReference type="RuleBase" id="RU004196"/>
    </source>
</evidence>
<dbReference type="GeneID" id="14872463"/>
<feature type="region of interest" description="Disordered" evidence="16">
    <location>
        <begin position="1"/>
        <end position="252"/>
    </location>
</feature>
<proteinExistence type="inferred from homology"/>
<dbReference type="Proteomes" id="UP000007797">
    <property type="component" value="Unassembled WGS sequence"/>
</dbReference>
<dbReference type="InterPro" id="IPR012309">
    <property type="entry name" value="DNA_ligase_ATP-dep_C"/>
</dbReference>
<dbReference type="FunFam" id="1.10.3260.10:FF:000001">
    <property type="entry name" value="DNA ligase"/>
    <property type="match status" value="1"/>
</dbReference>
<feature type="compositionally biased region" description="Low complexity" evidence="16">
    <location>
        <begin position="15"/>
        <end position="32"/>
    </location>
</feature>
<dbReference type="SUPFAM" id="SSF117018">
    <property type="entry name" value="ATP-dependent DNA ligase DNA-binding domain"/>
    <property type="match status" value="1"/>
</dbReference>
<evidence type="ECO:0000256" key="8">
    <source>
        <dbReference type="ARBA" id="ARBA00022840"/>
    </source>
</evidence>
<dbReference type="GO" id="GO:0071897">
    <property type="term" value="P:DNA biosynthetic process"/>
    <property type="evidence" value="ECO:0007669"/>
    <property type="project" value="InterPro"/>
</dbReference>
<evidence type="ECO:0000256" key="16">
    <source>
        <dbReference type="SAM" id="MobiDB-lite"/>
    </source>
</evidence>
<feature type="compositionally biased region" description="Basic residues" evidence="16">
    <location>
        <begin position="110"/>
        <end position="128"/>
    </location>
</feature>
<name>F4PVW2_CACFS</name>
<dbReference type="InterPro" id="IPR036599">
    <property type="entry name" value="DNA_ligase_N_sf"/>
</dbReference>
<feature type="domain" description="ATP-dependent DNA ligase family profile" evidence="17">
    <location>
        <begin position="665"/>
        <end position="801"/>
    </location>
</feature>
<dbReference type="PROSITE" id="PS00697">
    <property type="entry name" value="DNA_LIGASE_A1"/>
    <property type="match status" value="1"/>
</dbReference>
<comment type="catalytic activity">
    <reaction evidence="13 14">
        <text>ATP + (deoxyribonucleotide)n-3'-hydroxyl + 5'-phospho-(deoxyribonucleotide)m = (deoxyribonucleotide)n+m + AMP + diphosphate.</text>
        <dbReference type="EC" id="6.5.1.1"/>
    </reaction>
</comment>
<dbReference type="EC" id="6.5.1.1" evidence="14"/>
<evidence type="ECO:0000313" key="19">
    <source>
        <dbReference type="Proteomes" id="UP000007797"/>
    </source>
</evidence>
<dbReference type="SUPFAM" id="SSF56091">
    <property type="entry name" value="DNA ligase/mRNA capping enzyme, catalytic domain"/>
    <property type="match status" value="1"/>
</dbReference>
<keyword evidence="12" id="KW-0131">Cell cycle</keyword>
<dbReference type="FunFam" id="2.40.50.140:FF:000062">
    <property type="entry name" value="DNA ligase"/>
    <property type="match status" value="1"/>
</dbReference>
<keyword evidence="6 14" id="KW-0547">Nucleotide-binding</keyword>
<evidence type="ECO:0000256" key="10">
    <source>
        <dbReference type="ARBA" id="ARBA00023204"/>
    </source>
</evidence>
<dbReference type="InterPro" id="IPR016059">
    <property type="entry name" value="DNA_ligase_ATP-dep_CS"/>
</dbReference>
<keyword evidence="8 14" id="KW-0067">ATP-binding</keyword>
<dbReference type="Pfam" id="PF04679">
    <property type="entry name" value="DNA_ligase_A_C"/>
    <property type="match status" value="1"/>
</dbReference>
<comment type="similarity">
    <text evidence="2 15">Belongs to the ATP-dependent DNA ligase family.</text>
</comment>
<dbReference type="GO" id="GO:0003677">
    <property type="term" value="F:DNA binding"/>
    <property type="evidence" value="ECO:0007669"/>
    <property type="project" value="InterPro"/>
</dbReference>
<dbReference type="CDD" id="cd07900">
    <property type="entry name" value="Adenylation_DNA_ligase_I_Euk"/>
    <property type="match status" value="1"/>
</dbReference>
<dbReference type="PROSITE" id="PS50160">
    <property type="entry name" value="DNA_LIGASE_A3"/>
    <property type="match status" value="1"/>
</dbReference>
<evidence type="ECO:0000256" key="2">
    <source>
        <dbReference type="ARBA" id="ARBA00007572"/>
    </source>
</evidence>
<feature type="compositionally biased region" description="Low complexity" evidence="16">
    <location>
        <begin position="162"/>
        <end position="176"/>
    </location>
</feature>
<keyword evidence="9 14" id="KW-0233">DNA recombination</keyword>
<dbReference type="RefSeq" id="XP_004367109.1">
    <property type="nucleotide sequence ID" value="XM_004367052.1"/>
</dbReference>
<evidence type="ECO:0000313" key="18">
    <source>
        <dbReference type="EMBL" id="EGG20126.1"/>
    </source>
</evidence>
<dbReference type="GO" id="GO:0006281">
    <property type="term" value="P:DNA repair"/>
    <property type="evidence" value="ECO:0007669"/>
    <property type="project" value="UniProtKB-KW"/>
</dbReference>
<dbReference type="Gene3D" id="3.30.470.30">
    <property type="entry name" value="DNA ligase/mRNA capping enzyme"/>
    <property type="match status" value="1"/>
</dbReference>
<dbReference type="OrthoDB" id="206088at2759"/>